<keyword evidence="4" id="KW-1185">Reference proteome</keyword>
<dbReference type="SUPFAM" id="SSF53098">
    <property type="entry name" value="Ribonuclease H-like"/>
    <property type="match status" value="1"/>
</dbReference>
<sequence length="83" mass="8767">MDASCRYLLALEATGSTADEETWPVFERLFGKHGLPDRFRSDNGPPFASAGVTGLTPLAVSASHWSGSRPASHSRTDATSAST</sequence>
<gene>
    <name evidence="3" type="ORF">MES4922_210268</name>
</gene>
<evidence type="ECO:0000256" key="1">
    <source>
        <dbReference type="SAM" id="MobiDB-lite"/>
    </source>
</evidence>
<protein>
    <submittedName>
        <fullName evidence="3">Integrase catalytic domain-containing protein</fullName>
    </submittedName>
</protein>
<organism evidence="3 4">
    <name type="scientific">Mesorhizobium ventifaucium</name>
    <dbReference type="NCBI Taxonomy" id="666020"/>
    <lineage>
        <taxon>Bacteria</taxon>
        <taxon>Pseudomonadati</taxon>
        <taxon>Pseudomonadota</taxon>
        <taxon>Alphaproteobacteria</taxon>
        <taxon>Hyphomicrobiales</taxon>
        <taxon>Phyllobacteriaceae</taxon>
        <taxon>Mesorhizobium</taxon>
    </lineage>
</organism>
<accession>A0ABM9DRX6</accession>
<reference evidence="3" key="1">
    <citation type="submission" date="2022-03" db="EMBL/GenBank/DDBJ databases">
        <authorList>
            <person name="Brunel B."/>
        </authorList>
    </citation>
    <scope>NUCLEOTIDE SEQUENCE</scope>
    <source>
        <strain evidence="3">STM4922sample</strain>
    </source>
</reference>
<feature type="domain" description="Integrase catalytic" evidence="2">
    <location>
        <begin position="1"/>
        <end position="83"/>
    </location>
</feature>
<evidence type="ECO:0000259" key="2">
    <source>
        <dbReference type="PROSITE" id="PS50994"/>
    </source>
</evidence>
<evidence type="ECO:0000313" key="3">
    <source>
        <dbReference type="EMBL" id="CAH2399443.1"/>
    </source>
</evidence>
<dbReference type="InterPro" id="IPR036397">
    <property type="entry name" value="RNaseH_sf"/>
</dbReference>
<dbReference type="PROSITE" id="PS50994">
    <property type="entry name" value="INTEGRASE"/>
    <property type="match status" value="1"/>
</dbReference>
<comment type="caution">
    <text evidence="3">The sequence shown here is derived from an EMBL/GenBank/DDBJ whole genome shotgun (WGS) entry which is preliminary data.</text>
</comment>
<name>A0ABM9DRX6_9HYPH</name>
<dbReference type="EMBL" id="CAKXZS010000014">
    <property type="protein sequence ID" value="CAH2399443.1"/>
    <property type="molecule type" value="Genomic_DNA"/>
</dbReference>
<dbReference type="InterPro" id="IPR001584">
    <property type="entry name" value="Integrase_cat-core"/>
</dbReference>
<proteinExistence type="predicted"/>
<dbReference type="Gene3D" id="3.30.420.10">
    <property type="entry name" value="Ribonuclease H-like superfamily/Ribonuclease H"/>
    <property type="match status" value="1"/>
</dbReference>
<dbReference type="Proteomes" id="UP001152604">
    <property type="component" value="Unassembled WGS sequence"/>
</dbReference>
<dbReference type="InterPro" id="IPR012337">
    <property type="entry name" value="RNaseH-like_sf"/>
</dbReference>
<evidence type="ECO:0000313" key="4">
    <source>
        <dbReference type="Proteomes" id="UP001152604"/>
    </source>
</evidence>
<feature type="region of interest" description="Disordered" evidence="1">
    <location>
        <begin position="63"/>
        <end position="83"/>
    </location>
</feature>